<evidence type="ECO:0008006" key="3">
    <source>
        <dbReference type="Google" id="ProtNLM"/>
    </source>
</evidence>
<reference evidence="2" key="1">
    <citation type="submission" date="2017-09" db="EMBL/GenBank/DDBJ databases">
        <title>Depth-based differentiation of microbial function through sediment-hosted aquifers and enrichment of novel symbionts in the deep terrestrial subsurface.</title>
        <authorList>
            <person name="Probst A.J."/>
            <person name="Ladd B."/>
            <person name="Jarett J.K."/>
            <person name="Geller-Mcgrath D.E."/>
            <person name="Sieber C.M.K."/>
            <person name="Emerson J.B."/>
            <person name="Anantharaman K."/>
            <person name="Thomas B.C."/>
            <person name="Malmstrom R."/>
            <person name="Stieglmeier M."/>
            <person name="Klingl A."/>
            <person name="Woyke T."/>
            <person name="Ryan C.M."/>
            <person name="Banfield J.F."/>
        </authorList>
    </citation>
    <scope>NUCLEOTIDE SEQUENCE [LARGE SCALE GENOMIC DNA]</scope>
</reference>
<dbReference type="InterPro" id="IPR023214">
    <property type="entry name" value="HAD_sf"/>
</dbReference>
<dbReference type="Proteomes" id="UP000231263">
    <property type="component" value="Unassembled WGS sequence"/>
</dbReference>
<dbReference type="Gene3D" id="3.40.50.1000">
    <property type="entry name" value="HAD superfamily/HAD-like"/>
    <property type="match status" value="1"/>
</dbReference>
<protein>
    <recommendedName>
        <fullName evidence="3">HAD family hydrolase</fullName>
    </recommendedName>
</protein>
<organism evidence="1 2">
    <name type="scientific">Candidatus Uhrbacteria bacterium CG_4_9_14_3_um_filter_41_35</name>
    <dbReference type="NCBI Taxonomy" id="1975034"/>
    <lineage>
        <taxon>Bacteria</taxon>
        <taxon>Candidatus Uhriibacteriota</taxon>
    </lineage>
</organism>
<evidence type="ECO:0000313" key="1">
    <source>
        <dbReference type="EMBL" id="PJA45795.1"/>
    </source>
</evidence>
<dbReference type="EMBL" id="PFWT01000025">
    <property type="protein sequence ID" value="PJA45795.1"/>
    <property type="molecule type" value="Genomic_DNA"/>
</dbReference>
<accession>A0A2M7XD59</accession>
<dbReference type="AlphaFoldDB" id="A0A2M7XD59"/>
<comment type="caution">
    <text evidence="1">The sequence shown here is derived from an EMBL/GenBank/DDBJ whole genome shotgun (WGS) entry which is preliminary data.</text>
</comment>
<gene>
    <name evidence="1" type="ORF">CO173_04450</name>
</gene>
<evidence type="ECO:0000313" key="2">
    <source>
        <dbReference type="Proteomes" id="UP000231263"/>
    </source>
</evidence>
<name>A0A2M7XD59_9BACT</name>
<dbReference type="SUPFAM" id="SSF56784">
    <property type="entry name" value="HAD-like"/>
    <property type="match status" value="1"/>
</dbReference>
<proteinExistence type="predicted"/>
<dbReference type="InterPro" id="IPR036412">
    <property type="entry name" value="HAD-like_sf"/>
</dbReference>
<sequence length="208" mass="24370">MPNTNHCGLIICDFDHTLFDTTRFVYDLENAFEKVGISKNDFRKIRSELKAKQQVFDFNEMASILNNKSSINPHEVVQNILKTKATEYIFDDVSTFIKNHKENFDFLILTQGDKNLQLQKLKYSGFKNFKTIITKSSKITPLAKLLLKYDHIYFIDDKAKHIDDIKTSFPNVITYLLKRPQDELYGKNDQLVKKADFKIQNLNFELKC</sequence>